<evidence type="ECO:0000256" key="6">
    <source>
        <dbReference type="ARBA" id="ARBA00023157"/>
    </source>
</evidence>
<keyword evidence="13" id="KW-1185">Reference proteome</keyword>
<reference evidence="12" key="1">
    <citation type="thesis" date="2021" institute="BYU ScholarsArchive" country="Provo, UT, USA">
        <title>Applications of and Algorithms for Genome Assembly and Genomic Analyses with an Emphasis on Marine Teleosts.</title>
        <authorList>
            <person name="Pickett B.D."/>
        </authorList>
    </citation>
    <scope>NUCLEOTIDE SEQUENCE</scope>
    <source>
        <strain evidence="12">HI-2016</strain>
    </source>
</reference>
<dbReference type="OrthoDB" id="438431at2759"/>
<feature type="domain" description="Aspartyl beta-hydroxylase/Triadin" evidence="11">
    <location>
        <begin position="23"/>
        <end position="64"/>
    </location>
</feature>
<evidence type="ECO:0000256" key="8">
    <source>
        <dbReference type="ARBA" id="ARBA00037847"/>
    </source>
</evidence>
<dbReference type="GO" id="GO:0016020">
    <property type="term" value="C:membrane"/>
    <property type="evidence" value="ECO:0007669"/>
    <property type="project" value="UniProtKB-SubCell"/>
</dbReference>
<organism evidence="12 13">
    <name type="scientific">Albula glossodonta</name>
    <name type="common">roundjaw bonefish</name>
    <dbReference type="NCBI Taxonomy" id="121402"/>
    <lineage>
        <taxon>Eukaryota</taxon>
        <taxon>Metazoa</taxon>
        <taxon>Chordata</taxon>
        <taxon>Craniata</taxon>
        <taxon>Vertebrata</taxon>
        <taxon>Euteleostomi</taxon>
        <taxon>Actinopterygii</taxon>
        <taxon>Neopterygii</taxon>
        <taxon>Teleostei</taxon>
        <taxon>Albuliformes</taxon>
        <taxon>Albulidae</taxon>
        <taxon>Albula</taxon>
    </lineage>
</organism>
<dbReference type="Pfam" id="PF05279">
    <property type="entry name" value="Asp-B-Hydro_N"/>
    <property type="match status" value="1"/>
</dbReference>
<keyword evidence="4 10" id="KW-1133">Transmembrane helix</keyword>
<name>A0A8T2P3G0_9TELE</name>
<dbReference type="EMBL" id="JAFBMS010000012">
    <property type="protein sequence ID" value="KAG9347973.1"/>
    <property type="molecule type" value="Genomic_DNA"/>
</dbReference>
<comment type="caution">
    <text evidence="12">The sequence shown here is derived from an EMBL/GenBank/DDBJ whole genome shotgun (WGS) entry which is preliminary data.</text>
</comment>
<keyword evidence="7" id="KW-0325">Glycoprotein</keyword>
<evidence type="ECO:0000256" key="1">
    <source>
        <dbReference type="ARBA" id="ARBA00004606"/>
    </source>
</evidence>
<evidence type="ECO:0000256" key="10">
    <source>
        <dbReference type="SAM" id="Phobius"/>
    </source>
</evidence>
<evidence type="ECO:0000256" key="9">
    <source>
        <dbReference type="SAM" id="MobiDB-lite"/>
    </source>
</evidence>
<evidence type="ECO:0000313" key="13">
    <source>
        <dbReference type="Proteomes" id="UP000824540"/>
    </source>
</evidence>
<evidence type="ECO:0000256" key="2">
    <source>
        <dbReference type="ARBA" id="ARBA00022553"/>
    </source>
</evidence>
<keyword evidence="2" id="KW-0597">Phosphoprotein</keyword>
<evidence type="ECO:0000313" key="12">
    <source>
        <dbReference type="EMBL" id="KAG9347973.1"/>
    </source>
</evidence>
<evidence type="ECO:0000259" key="11">
    <source>
        <dbReference type="Pfam" id="PF05279"/>
    </source>
</evidence>
<dbReference type="PANTHER" id="PTHR12366">
    <property type="entry name" value="ASPARTYL/ASPARAGINYL BETA-HYDROXYLASE"/>
    <property type="match status" value="1"/>
</dbReference>
<dbReference type="PANTHER" id="PTHR12366:SF32">
    <property type="entry name" value="ASPARTATE BETA-HYDROXYLASE ISOFORM X1"/>
    <property type="match status" value="1"/>
</dbReference>
<evidence type="ECO:0000256" key="4">
    <source>
        <dbReference type="ARBA" id="ARBA00022989"/>
    </source>
</evidence>
<dbReference type="GO" id="GO:0005783">
    <property type="term" value="C:endoplasmic reticulum"/>
    <property type="evidence" value="ECO:0007669"/>
    <property type="project" value="TreeGrafter"/>
</dbReference>
<evidence type="ECO:0000256" key="5">
    <source>
        <dbReference type="ARBA" id="ARBA00023136"/>
    </source>
</evidence>
<dbReference type="InterPro" id="IPR039038">
    <property type="entry name" value="ASPH"/>
</dbReference>
<dbReference type="InterPro" id="IPR007943">
    <property type="entry name" value="Asp-B-hydro/Triadin_dom"/>
</dbReference>
<sequence>MAQKKNAKGNTKKDAKPQSASKNGKKAEGGGGSSFFTWFMVLALLGVWTSVAVVWFELVDYDDVNWEPMMLMVTETLMWRMLKYC</sequence>
<keyword evidence="6" id="KW-1015">Disulfide bond</keyword>
<feature type="transmembrane region" description="Helical" evidence="10">
    <location>
        <begin position="35"/>
        <end position="56"/>
    </location>
</feature>
<protein>
    <recommendedName>
        <fullName evidence="11">Aspartyl beta-hydroxylase/Triadin domain-containing protein</fullName>
    </recommendedName>
</protein>
<feature type="region of interest" description="Disordered" evidence="9">
    <location>
        <begin position="1"/>
        <end position="32"/>
    </location>
</feature>
<evidence type="ECO:0000256" key="3">
    <source>
        <dbReference type="ARBA" id="ARBA00022692"/>
    </source>
</evidence>
<gene>
    <name evidence="12" type="ORF">JZ751_003992</name>
</gene>
<dbReference type="AlphaFoldDB" id="A0A8T2P3G0"/>
<keyword evidence="3 10" id="KW-0812">Transmembrane</keyword>
<comment type="subcellular location">
    <subcellularLocation>
        <location evidence="8">Endomembrane system</location>
        <topology evidence="8">Single-pass membrane protein</topology>
    </subcellularLocation>
    <subcellularLocation>
        <location evidence="1">Membrane</location>
        <topology evidence="1">Single-pass type II membrane protein</topology>
    </subcellularLocation>
</comment>
<keyword evidence="5 10" id="KW-0472">Membrane</keyword>
<proteinExistence type="predicted"/>
<evidence type="ECO:0000256" key="7">
    <source>
        <dbReference type="ARBA" id="ARBA00023180"/>
    </source>
</evidence>
<dbReference type="GO" id="GO:0062101">
    <property type="term" value="F:peptidyl-aspartic acid 3-dioxygenase activity"/>
    <property type="evidence" value="ECO:0007669"/>
    <property type="project" value="InterPro"/>
</dbReference>
<accession>A0A8T2P3G0</accession>
<dbReference type="Proteomes" id="UP000824540">
    <property type="component" value="Unassembled WGS sequence"/>
</dbReference>